<feature type="transmembrane region" description="Helical" evidence="2">
    <location>
        <begin position="71"/>
        <end position="88"/>
    </location>
</feature>
<feature type="transmembrane region" description="Helical" evidence="2">
    <location>
        <begin position="518"/>
        <end position="538"/>
    </location>
</feature>
<feature type="region of interest" description="Disordered" evidence="1">
    <location>
        <begin position="202"/>
        <end position="294"/>
    </location>
</feature>
<keyword evidence="5" id="KW-1185">Reference proteome</keyword>
<reference evidence="4 5" key="1">
    <citation type="submission" date="2014-11" db="EMBL/GenBank/DDBJ databases">
        <authorList>
            <person name="Zhu J."/>
            <person name="Qi W."/>
            <person name="Song R."/>
        </authorList>
    </citation>
    <scope>NUCLEOTIDE SEQUENCE [LARGE SCALE GENOMIC DNA]</scope>
</reference>
<dbReference type="Proteomes" id="UP000041254">
    <property type="component" value="Unassembled WGS sequence"/>
</dbReference>
<dbReference type="InterPro" id="IPR005330">
    <property type="entry name" value="MHYT_dom"/>
</dbReference>
<protein>
    <recommendedName>
        <fullName evidence="3">MHYT domain-containing protein</fullName>
    </recommendedName>
</protein>
<dbReference type="VEuPathDB" id="CryptoDB:Vbra_18896"/>
<keyword evidence="2" id="KW-1133">Transmembrane helix</keyword>
<feature type="compositionally biased region" description="Polar residues" evidence="1">
    <location>
        <begin position="265"/>
        <end position="274"/>
    </location>
</feature>
<feature type="compositionally biased region" description="Basic residues" evidence="1">
    <location>
        <begin position="164"/>
        <end position="179"/>
    </location>
</feature>
<accession>A0A0G4GWI6</accession>
<evidence type="ECO:0000313" key="5">
    <source>
        <dbReference type="Proteomes" id="UP000041254"/>
    </source>
</evidence>
<keyword evidence="2" id="KW-0812">Transmembrane</keyword>
<feature type="region of interest" description="Disordered" evidence="1">
    <location>
        <begin position="615"/>
        <end position="656"/>
    </location>
</feature>
<evidence type="ECO:0000256" key="2">
    <source>
        <dbReference type="SAM" id="Phobius"/>
    </source>
</evidence>
<proteinExistence type="predicted"/>
<sequence length="656" mass="72171">MGSFTTIESIIETVHAPSIRFFFRWAAQGAVALGLVTVWGMHFIGMQALILRDTQKGDQEIDTSHTSFETFTSPICATLGCLLGVLIGRRHACKESAGPSAVNLSCACMDLAASYNFAYAHPLNRTGRKEAWANEVIDALEKITHGSILACFIEKEEKRMKRKEDRRKKKRASHSRSKRLSISDRKVLSSWTIKSLSESGKCHPLELSSATEDTEGDKHEADQSPGDTDGEIRIDDAPHIVLSSPREDAPPPPAQGREGDAKGLTSLQPPSASSEDGEGTWGPSELTDMEEEREGLLQEDAADETRGAAATVVLDQATHTGSAANRVLLPSPGPSTETAHRRAHGSQKDARTKARERLASTLDVPALHFLIFTSDFSEEDSNDATSVASRSTASNPMIQTRIIDTSEATVEQRAPSRRTMRRWSFGGWEGNAERFRRCFNWEAIRRELFSYSMVHILVGAAVIALGVAGMHSMSVSGGVFAGHHVYDIPLYAFSCAIAYFVGVLTLLILLYGKGSRGVLVVAPLMLAMSVCIVHYLGITSTHYRKGEPRPFMIRDDKVLRWSKVEMALVTTLLTQSVNYVMQLFISLVRRSRQKKTFQMLKVILGAERSRDRNIVSPSGNVSFTPHSDRSLPLPPSLHISDLPSEKNEAVHDELES</sequence>
<dbReference type="AlphaFoldDB" id="A0A0G4GWI6"/>
<feature type="transmembrane region" description="Helical" evidence="2">
    <location>
        <begin position="566"/>
        <end position="588"/>
    </location>
</feature>
<keyword evidence="2" id="KW-0472">Membrane</keyword>
<organism evidence="4 5">
    <name type="scientific">Vitrella brassicaformis (strain CCMP3155)</name>
    <dbReference type="NCBI Taxonomy" id="1169540"/>
    <lineage>
        <taxon>Eukaryota</taxon>
        <taxon>Sar</taxon>
        <taxon>Alveolata</taxon>
        <taxon>Colpodellida</taxon>
        <taxon>Vitrellaceae</taxon>
        <taxon>Vitrella</taxon>
    </lineage>
</organism>
<name>A0A0G4GWI6_VITBC</name>
<feature type="domain" description="MHYT" evidence="3">
    <location>
        <begin position="37"/>
        <end position="87"/>
    </location>
</feature>
<feature type="transmembrane region" description="Helical" evidence="2">
    <location>
        <begin position="490"/>
        <end position="511"/>
    </location>
</feature>
<evidence type="ECO:0000313" key="4">
    <source>
        <dbReference type="EMBL" id="CEM35302.1"/>
    </source>
</evidence>
<dbReference type="PANTHER" id="PTHR35152">
    <property type="entry name" value="DOMAIN SIGNALLING PROTEIN, PUTATIVE (AFU_ORTHOLOGUE AFUA_5G11310)-RELATED"/>
    <property type="match status" value="1"/>
</dbReference>
<feature type="region of interest" description="Disordered" evidence="1">
    <location>
        <begin position="321"/>
        <end position="352"/>
    </location>
</feature>
<feature type="transmembrane region" description="Helical" evidence="2">
    <location>
        <begin position="30"/>
        <end position="51"/>
    </location>
</feature>
<dbReference type="Pfam" id="PF03707">
    <property type="entry name" value="MHYT"/>
    <property type="match status" value="1"/>
</dbReference>
<dbReference type="InParanoid" id="A0A0G4GWI6"/>
<dbReference type="PANTHER" id="PTHR35152:SF1">
    <property type="entry name" value="DOMAIN SIGNALLING PROTEIN, PUTATIVE (AFU_ORTHOLOGUE AFUA_5G11310)-RELATED"/>
    <property type="match status" value="1"/>
</dbReference>
<evidence type="ECO:0000256" key="1">
    <source>
        <dbReference type="SAM" id="MobiDB-lite"/>
    </source>
</evidence>
<gene>
    <name evidence="4" type="ORF">Vbra_18896</name>
</gene>
<feature type="transmembrane region" description="Helical" evidence="2">
    <location>
        <begin position="448"/>
        <end position="470"/>
    </location>
</feature>
<feature type="compositionally biased region" description="Polar residues" evidence="1">
    <location>
        <begin position="615"/>
        <end position="625"/>
    </location>
</feature>
<evidence type="ECO:0000259" key="3">
    <source>
        <dbReference type="Pfam" id="PF03707"/>
    </source>
</evidence>
<feature type="region of interest" description="Disordered" evidence="1">
    <location>
        <begin position="160"/>
        <end position="181"/>
    </location>
</feature>
<feature type="compositionally biased region" description="Basic and acidic residues" evidence="1">
    <location>
        <begin position="643"/>
        <end position="656"/>
    </location>
</feature>
<dbReference type="EMBL" id="CDMY01000850">
    <property type="protein sequence ID" value="CEM35302.1"/>
    <property type="molecule type" value="Genomic_DNA"/>
</dbReference>